<comment type="caution">
    <text evidence="1">The sequence shown here is derived from an EMBL/GenBank/DDBJ whole genome shotgun (WGS) entry which is preliminary data.</text>
</comment>
<dbReference type="AlphaFoldDB" id="A0A5D5AGV0"/>
<evidence type="ECO:0000313" key="2">
    <source>
        <dbReference type="Proteomes" id="UP000324104"/>
    </source>
</evidence>
<proteinExistence type="predicted"/>
<dbReference type="Proteomes" id="UP000324104">
    <property type="component" value="Unassembled WGS sequence"/>
</dbReference>
<dbReference type="RefSeq" id="WP_162354542.1">
    <property type="nucleotide sequence ID" value="NZ_VTAW01000023.1"/>
</dbReference>
<organism evidence="1 2">
    <name type="scientific">Natrialba swarupiae</name>
    <dbReference type="NCBI Taxonomy" id="2448032"/>
    <lineage>
        <taxon>Archaea</taxon>
        <taxon>Methanobacteriati</taxon>
        <taxon>Methanobacteriota</taxon>
        <taxon>Stenosarchaea group</taxon>
        <taxon>Halobacteria</taxon>
        <taxon>Halobacteriales</taxon>
        <taxon>Natrialbaceae</taxon>
        <taxon>Natrialba</taxon>
    </lineage>
</organism>
<keyword evidence="2" id="KW-1185">Reference proteome</keyword>
<evidence type="ECO:0000313" key="1">
    <source>
        <dbReference type="EMBL" id="TYT61059.1"/>
    </source>
</evidence>
<gene>
    <name evidence="1" type="ORF">FYC77_15305</name>
</gene>
<protein>
    <submittedName>
        <fullName evidence="1">Uncharacterized protein</fullName>
    </submittedName>
</protein>
<dbReference type="EMBL" id="VTAW01000023">
    <property type="protein sequence ID" value="TYT61059.1"/>
    <property type="molecule type" value="Genomic_DNA"/>
</dbReference>
<reference evidence="1 2" key="1">
    <citation type="submission" date="2019-08" db="EMBL/GenBank/DDBJ databases">
        <title>Archaea genome.</title>
        <authorList>
            <person name="Kajale S."/>
            <person name="Shouche Y."/>
            <person name="Deshpande N."/>
            <person name="Sharma A."/>
        </authorList>
    </citation>
    <scope>NUCLEOTIDE SEQUENCE [LARGE SCALE GENOMIC DNA]</scope>
    <source>
        <strain evidence="1 2">ESP3B_9</strain>
    </source>
</reference>
<name>A0A5D5AGV0_9EURY</name>
<accession>A0A5D5AGV0</accession>
<sequence>MITQDVVVDECTRRYSAKVSFRRFLPENGGFESEWGFRQADTRNARTLDDLIGGIVTGPQSGMDVNEYVGPETGVARG</sequence>